<dbReference type="PANTHER" id="PTHR16305:SF35">
    <property type="entry name" value="TRANSCRIPTIONAL ACTIVATOR DOMAIN"/>
    <property type="match status" value="1"/>
</dbReference>
<dbReference type="InterPro" id="IPR027417">
    <property type="entry name" value="P-loop_NTPase"/>
</dbReference>
<dbReference type="EMBL" id="CP067137">
    <property type="protein sequence ID" value="WCR09181.1"/>
    <property type="molecule type" value="Genomic_DNA"/>
</dbReference>
<evidence type="ECO:0000313" key="5">
    <source>
        <dbReference type="Proteomes" id="UP001219349"/>
    </source>
</evidence>
<dbReference type="SUPFAM" id="SSF46894">
    <property type="entry name" value="C-terminal effector domain of the bipartite response regulators"/>
    <property type="match status" value="1"/>
</dbReference>
<evidence type="ECO:0000256" key="2">
    <source>
        <dbReference type="ARBA" id="ARBA00022840"/>
    </source>
</evidence>
<geneLocation type="plasmid" evidence="4 5">
    <name>p90204</name>
</geneLocation>
<dbReference type="Gene3D" id="1.25.40.10">
    <property type="entry name" value="Tetratricopeptide repeat domain"/>
    <property type="match status" value="2"/>
</dbReference>
<dbReference type="InterPro" id="IPR041664">
    <property type="entry name" value="AAA_16"/>
</dbReference>
<keyword evidence="1" id="KW-0547">Nucleotide-binding</keyword>
<dbReference type="SMART" id="SM00421">
    <property type="entry name" value="HTH_LUXR"/>
    <property type="match status" value="1"/>
</dbReference>
<dbReference type="Proteomes" id="UP001219349">
    <property type="component" value="Plasmid p90204"/>
</dbReference>
<keyword evidence="5" id="KW-1185">Reference proteome</keyword>
<dbReference type="CDD" id="cd06170">
    <property type="entry name" value="LuxR_C_like"/>
    <property type="match status" value="1"/>
</dbReference>
<dbReference type="InterPro" id="IPR036388">
    <property type="entry name" value="WH-like_DNA-bd_sf"/>
</dbReference>
<dbReference type="SUPFAM" id="SSF48452">
    <property type="entry name" value="TPR-like"/>
    <property type="match status" value="2"/>
</dbReference>
<dbReference type="InterPro" id="IPR016032">
    <property type="entry name" value="Sig_transdc_resp-reg_C-effctor"/>
</dbReference>
<dbReference type="InterPro" id="IPR000792">
    <property type="entry name" value="Tscrpt_reg_LuxR_C"/>
</dbReference>
<keyword evidence="2" id="KW-0067">ATP-binding</keyword>
<evidence type="ECO:0000313" key="4">
    <source>
        <dbReference type="EMBL" id="WCR09181.1"/>
    </source>
</evidence>
<proteinExistence type="predicted"/>
<dbReference type="SUPFAM" id="SSF52540">
    <property type="entry name" value="P-loop containing nucleoside triphosphate hydrolases"/>
    <property type="match status" value="1"/>
</dbReference>
<dbReference type="InterPro" id="IPR011990">
    <property type="entry name" value="TPR-like_helical_dom_sf"/>
</dbReference>
<organism evidence="4 5">
    <name type="scientific">Paracoccus fistulariae</name>
    <dbReference type="NCBI Taxonomy" id="658446"/>
    <lineage>
        <taxon>Bacteria</taxon>
        <taxon>Pseudomonadati</taxon>
        <taxon>Pseudomonadota</taxon>
        <taxon>Alphaproteobacteria</taxon>
        <taxon>Rhodobacterales</taxon>
        <taxon>Paracoccaceae</taxon>
        <taxon>Paracoccus</taxon>
    </lineage>
</organism>
<dbReference type="PRINTS" id="PR00038">
    <property type="entry name" value="HTHLUXR"/>
</dbReference>
<evidence type="ECO:0000256" key="1">
    <source>
        <dbReference type="ARBA" id="ARBA00022741"/>
    </source>
</evidence>
<dbReference type="Pfam" id="PF13191">
    <property type="entry name" value="AAA_16"/>
    <property type="match status" value="1"/>
</dbReference>
<gene>
    <name evidence="4" type="ORF">JHX87_17925</name>
</gene>
<reference evidence="4 5" key="1">
    <citation type="submission" date="2021-01" db="EMBL/GenBank/DDBJ databases">
        <title>Biogeographic distribution of Paracoccus.</title>
        <authorList>
            <person name="Hollensteiner J."/>
            <person name="Leineberger J."/>
            <person name="Brinkhoff T."/>
            <person name="Daniel R."/>
        </authorList>
    </citation>
    <scope>NUCLEOTIDE SEQUENCE [LARGE SCALE GENOMIC DNA]</scope>
    <source>
        <strain evidence="4 5">KCTC 22803</strain>
        <plasmid evidence="4 5">p90204</plasmid>
    </source>
</reference>
<dbReference type="RefSeq" id="WP_271886808.1">
    <property type="nucleotide sequence ID" value="NZ_CP067137.1"/>
</dbReference>
<protein>
    <submittedName>
        <fullName evidence="4">AAA family ATPase</fullName>
    </submittedName>
</protein>
<dbReference type="PROSITE" id="PS50043">
    <property type="entry name" value="HTH_LUXR_2"/>
    <property type="match status" value="1"/>
</dbReference>
<name>A0ABY7SQB6_9RHOB</name>
<dbReference type="Gene3D" id="1.10.10.10">
    <property type="entry name" value="Winged helix-like DNA-binding domain superfamily/Winged helix DNA-binding domain"/>
    <property type="match status" value="1"/>
</dbReference>
<feature type="domain" description="HTH luxR-type" evidence="3">
    <location>
        <begin position="794"/>
        <end position="859"/>
    </location>
</feature>
<sequence length="864" mass="95270">MLLERDDPLAICHAALTGIAHKGGHAVFVAGEAGIGKSALLECFAQGLPKDQPQAMAICDPLDTPRPMGAVRDLDAMLSEDRRLLPAERDLFDGFLRKLQGARGPVVLMIEDLHWADQRSLDWVQFIGRRLSQLPVLLIASFRDDEVDPGHALHSALGAIPAQRKTRIDLAPLSVDAIRQLGGDHPQSAADLREITGGNPFYLTEIMNHDARLAALPGSVADAVNARLNGLSDAQCRFLETLSCCPGAIPFDWIRQLEDGPAHCDVAVQRRFLILAGEDIKFRHELLRLAVYQRLPPTACRAAHGVFLDLLLRDGTGDDMLGHVVHHATGAHRNDVLLREAPRAAAVAARLGAHREAARYLGHLLPLLPDQPADIAAELYESWAYEAGLALRIDEDVIAAREQAVSLWRKVGDTERVGENLRWLSRLHWYRGEAEIAQRYVREAIAELEGRKASPARARAYALRAQFHMLQDQMPEAMTWGEEARAMAGTIGDDETFAHALNTIGSARMFRGDPTGEGLLRESLAISLERGLDEQAARVYTNLSECLVEARDLKAAADLLEEGIAFDTAHDLDAWTFYLIGRKAHLFFEMDRYGDALQIAEEVLTREGQTLVMRMPALIIRARTRLRLDLPDAITTLREALEEAGKIDEPQYLSTLHIALIEAAVLAHEPDLADEAVGWLDRLGPDHLSPRKRGEAVFWSRLADRPVAALSQAALPDPFQKAARGQFTAAADGFRAESSGYLALWSQALIATPEALRLADRGFAELGVTAARHALRRRFDIPLGSLDKAARRSAAANPYALTRAELTVLAHLVDGKSNALIAETLCRSRRTVENHVASIFSKLRCHNRVEVVLRCQSEPWILPR</sequence>
<dbReference type="Pfam" id="PF00196">
    <property type="entry name" value="GerE"/>
    <property type="match status" value="1"/>
</dbReference>
<keyword evidence="4" id="KW-0614">Plasmid</keyword>
<dbReference type="InterPro" id="IPR019734">
    <property type="entry name" value="TPR_rpt"/>
</dbReference>
<dbReference type="SMART" id="SM00028">
    <property type="entry name" value="TPR"/>
    <property type="match status" value="3"/>
</dbReference>
<dbReference type="PANTHER" id="PTHR16305">
    <property type="entry name" value="TESTICULAR SOLUBLE ADENYLYL CYCLASE"/>
    <property type="match status" value="1"/>
</dbReference>
<accession>A0ABY7SQB6</accession>
<dbReference type="PROSITE" id="PS00622">
    <property type="entry name" value="HTH_LUXR_1"/>
    <property type="match status" value="1"/>
</dbReference>
<evidence type="ECO:0000259" key="3">
    <source>
        <dbReference type="PROSITE" id="PS50043"/>
    </source>
</evidence>